<feature type="region of interest" description="Disordered" evidence="7">
    <location>
        <begin position="747"/>
        <end position="801"/>
    </location>
</feature>
<dbReference type="GO" id="GO:0046983">
    <property type="term" value="F:protein dimerization activity"/>
    <property type="evidence" value="ECO:0007669"/>
    <property type="project" value="InterPro"/>
</dbReference>
<feature type="compositionally biased region" description="Polar residues" evidence="7">
    <location>
        <begin position="39"/>
        <end position="49"/>
    </location>
</feature>
<feature type="domain" description="BHLH" evidence="8">
    <location>
        <begin position="484"/>
        <end position="539"/>
    </location>
</feature>
<dbReference type="STRING" id="46835.A0A504YBN2"/>
<dbReference type="Pfam" id="PF00010">
    <property type="entry name" value="HLH"/>
    <property type="match status" value="1"/>
</dbReference>
<protein>
    <submittedName>
        <fullName evidence="9">Protein vprbp</fullName>
    </submittedName>
</protein>
<dbReference type="SMART" id="SM00353">
    <property type="entry name" value="HLH"/>
    <property type="match status" value="1"/>
</dbReference>
<comment type="caution">
    <text evidence="9">The sequence shown here is derived from an EMBL/GenBank/DDBJ whole genome shotgun (WGS) entry which is preliminary data.</text>
</comment>
<keyword evidence="10" id="KW-1185">Reference proteome</keyword>
<dbReference type="InterPro" id="IPR011598">
    <property type="entry name" value="bHLH_dom"/>
</dbReference>
<feature type="compositionally biased region" description="Gly residues" evidence="7">
    <location>
        <begin position="429"/>
        <end position="439"/>
    </location>
</feature>
<reference evidence="9 10" key="1">
    <citation type="submission" date="2019-04" db="EMBL/GenBank/DDBJ databases">
        <title>Annotation for the trematode Fasciola gigantica.</title>
        <authorList>
            <person name="Choi Y.-J."/>
        </authorList>
    </citation>
    <scope>NUCLEOTIDE SEQUENCE [LARGE SCALE GENOMIC DNA]</scope>
    <source>
        <strain evidence="9">Uganda_cow_1</strain>
    </source>
</reference>
<keyword evidence="3" id="KW-0805">Transcription regulation</keyword>
<feature type="region of interest" description="Disordered" evidence="7">
    <location>
        <begin position="93"/>
        <end position="152"/>
    </location>
</feature>
<feature type="compositionally biased region" description="Low complexity" evidence="7">
    <location>
        <begin position="110"/>
        <end position="132"/>
    </location>
</feature>
<dbReference type="AlphaFoldDB" id="A0A504YBN2"/>
<dbReference type="OrthoDB" id="6242697at2759"/>
<keyword evidence="5" id="KW-0804">Transcription</keyword>
<feature type="compositionally biased region" description="Polar residues" evidence="7">
    <location>
        <begin position="414"/>
        <end position="426"/>
    </location>
</feature>
<dbReference type="PANTHER" id="PTHR45776:SF2">
    <property type="entry name" value="MIP04163P"/>
    <property type="match status" value="1"/>
</dbReference>
<feature type="region of interest" description="Disordered" evidence="7">
    <location>
        <begin position="355"/>
        <end position="379"/>
    </location>
</feature>
<dbReference type="Gene3D" id="4.10.280.10">
    <property type="entry name" value="Helix-loop-helix DNA-binding domain"/>
    <property type="match status" value="1"/>
</dbReference>
<name>A0A504YBN2_FASGI</name>
<evidence type="ECO:0000256" key="7">
    <source>
        <dbReference type="SAM" id="MobiDB-lite"/>
    </source>
</evidence>
<dbReference type="GO" id="GO:0000978">
    <property type="term" value="F:RNA polymerase II cis-regulatory region sequence-specific DNA binding"/>
    <property type="evidence" value="ECO:0007669"/>
    <property type="project" value="TreeGrafter"/>
</dbReference>
<evidence type="ECO:0000256" key="3">
    <source>
        <dbReference type="ARBA" id="ARBA00023015"/>
    </source>
</evidence>
<evidence type="ECO:0000313" key="9">
    <source>
        <dbReference type="EMBL" id="TPP58564.1"/>
    </source>
</evidence>
<dbReference type="PROSITE" id="PS50888">
    <property type="entry name" value="BHLH"/>
    <property type="match status" value="1"/>
</dbReference>
<feature type="region of interest" description="Disordered" evidence="7">
    <location>
        <begin position="712"/>
        <end position="734"/>
    </location>
</feature>
<keyword evidence="6" id="KW-0539">Nucleus</keyword>
<comment type="similarity">
    <text evidence="2">Belongs to the MiT/TFE family.</text>
</comment>
<evidence type="ECO:0000256" key="2">
    <source>
        <dbReference type="ARBA" id="ARBA00008289"/>
    </source>
</evidence>
<feature type="compositionally biased region" description="Polar residues" evidence="7">
    <location>
        <begin position="56"/>
        <end position="78"/>
    </location>
</feature>
<feature type="region of interest" description="Disordered" evidence="7">
    <location>
        <begin position="399"/>
        <end position="462"/>
    </location>
</feature>
<evidence type="ECO:0000256" key="6">
    <source>
        <dbReference type="ARBA" id="ARBA00023242"/>
    </source>
</evidence>
<feature type="region of interest" description="Disordered" evidence="7">
    <location>
        <begin position="1"/>
        <end position="78"/>
    </location>
</feature>
<dbReference type="GO" id="GO:0000981">
    <property type="term" value="F:DNA-binding transcription factor activity, RNA polymerase II-specific"/>
    <property type="evidence" value="ECO:0007669"/>
    <property type="project" value="TreeGrafter"/>
</dbReference>
<feature type="compositionally biased region" description="Low complexity" evidence="7">
    <location>
        <begin position="199"/>
        <end position="210"/>
    </location>
</feature>
<feature type="compositionally biased region" description="Basic and acidic residues" evidence="7">
    <location>
        <begin position="17"/>
        <end position="37"/>
    </location>
</feature>
<dbReference type="SUPFAM" id="SSF47459">
    <property type="entry name" value="HLH, helix-loop-helix DNA-binding domain"/>
    <property type="match status" value="1"/>
</dbReference>
<feature type="compositionally biased region" description="Polar residues" evidence="7">
    <location>
        <begin position="775"/>
        <end position="793"/>
    </location>
</feature>
<proteinExistence type="inferred from homology"/>
<dbReference type="InterPro" id="IPR036638">
    <property type="entry name" value="HLH_DNA-bd_sf"/>
</dbReference>
<sequence length="975" mass="104671">MSRTCARQQRMRQQILNEERMSHADEASVRPSGERRSSGSKLIISSPTPTAHPFMNHTNPVSQSTLLSDPNSTRNLNQPVQSAGASALLAFLSGSDHRPPTQMQSNANASQPPRQTSSPQQQQQGQQQQPSSHAAQNKTSSSQLPPSILVSPRPGKLNGIAVRVDTNTISVLSGSASSENSALYSANTNSSANGDNGEVVDSSVPSRDSSGMLSNQICSVSDESGPSSTRSSDPGPHRSNKLLPVDIRTMDLESTVSPVSSDLNSPMESCFPNIAEDQESDSFDLNNITPSIHLSSSFGVPGEFLTSYDHPHLGTVDGGVDRDTVRISSSGNSQRLGLRMTQPNELTSQVGVNTDPPSQPAHHLLARNQPPHQTHPLRRGVVTKTDEDDLVLSKASTSCPAEMHDPMPGFGASPLQSNTAYHITQPSSSGGGGSGGSLGGNSTNDGIPMGHGGGGGPSSLLYASPNSLARSCDDQRVAWDRDRTKKDSHNRIERKRRDYINCQISELGNLLPEEMFRDGDCKKNKGSILKNSVEFICLLRSELAQVPDVRKETILAAKVIGQLTKRIQELEMMSGASPGNLEYQRTLQEWLLLHEHNLQNRTTVSPGSKPSFLYRVDGTGRCSSPGLSSLGTEDVSTADTKSVFSGSGLLPGSAPAPSAPLNTCPRLQSPVSGVSANPRLSAGAVDSPLRMMRTRCTSLTVAGTSPFPGVELTQAQQQQHPHLQPQLTPQSTQQQRIVIGQPLRGVPATTTSLHQPGQSRGSPLLPLHNRPWPQAPQTNSRLSDQQLSPQRTLHPQHRRNQVTRPLELLQGSTDQDMLMCTGLSASLPAHVNPLLCGLPDRDEGKVSDRQLLHVYSFERDEFLMHLKAEPLSEADSSRASELGYSNTRRSSADQTFPDATTNGIVLEPVLHNNSPLDPNRVSSHDAAGSGSIIGSATAVHHTSGTTNFVSDMTLDSPTQLAFEADDFRFDDVVME</sequence>
<gene>
    <name evidence="9" type="ORF">FGIG_10216</name>
</gene>
<evidence type="ECO:0000259" key="8">
    <source>
        <dbReference type="PROSITE" id="PS50888"/>
    </source>
</evidence>
<evidence type="ECO:0000256" key="1">
    <source>
        <dbReference type="ARBA" id="ARBA00004123"/>
    </source>
</evidence>
<evidence type="ECO:0000256" key="5">
    <source>
        <dbReference type="ARBA" id="ARBA00023163"/>
    </source>
</evidence>
<feature type="compositionally biased region" description="Polar residues" evidence="7">
    <location>
        <begin position="1"/>
        <end position="16"/>
    </location>
</feature>
<organism evidence="9 10">
    <name type="scientific">Fasciola gigantica</name>
    <name type="common">Giant liver fluke</name>
    <dbReference type="NCBI Taxonomy" id="46835"/>
    <lineage>
        <taxon>Eukaryota</taxon>
        <taxon>Metazoa</taxon>
        <taxon>Spiralia</taxon>
        <taxon>Lophotrochozoa</taxon>
        <taxon>Platyhelminthes</taxon>
        <taxon>Trematoda</taxon>
        <taxon>Digenea</taxon>
        <taxon>Plagiorchiida</taxon>
        <taxon>Echinostomata</taxon>
        <taxon>Echinostomatoidea</taxon>
        <taxon>Fasciolidae</taxon>
        <taxon>Fasciola</taxon>
    </lineage>
</organism>
<feature type="compositionally biased region" description="Polar residues" evidence="7">
    <location>
        <begin position="133"/>
        <end position="145"/>
    </location>
</feature>
<dbReference type="GO" id="GO:0005634">
    <property type="term" value="C:nucleus"/>
    <property type="evidence" value="ECO:0007669"/>
    <property type="project" value="UniProtKB-SubCell"/>
</dbReference>
<feature type="region of interest" description="Disordered" evidence="7">
    <location>
        <begin position="186"/>
        <end position="243"/>
    </location>
</feature>
<feature type="compositionally biased region" description="Polar residues" evidence="7">
    <location>
        <begin position="211"/>
        <end position="232"/>
    </location>
</feature>
<comment type="subcellular location">
    <subcellularLocation>
        <location evidence="1">Nucleus</location>
    </subcellularLocation>
</comment>
<feature type="compositionally biased region" description="Polar residues" evidence="7">
    <location>
        <begin position="748"/>
        <end position="761"/>
    </location>
</feature>
<dbReference type="PANTHER" id="PTHR45776">
    <property type="entry name" value="MIP04163P"/>
    <property type="match status" value="1"/>
</dbReference>
<evidence type="ECO:0000256" key="4">
    <source>
        <dbReference type="ARBA" id="ARBA00023125"/>
    </source>
</evidence>
<dbReference type="Proteomes" id="UP000316759">
    <property type="component" value="Unassembled WGS sequence"/>
</dbReference>
<keyword evidence="4" id="KW-0238">DNA-binding</keyword>
<accession>A0A504YBN2</accession>
<evidence type="ECO:0000313" key="10">
    <source>
        <dbReference type="Proteomes" id="UP000316759"/>
    </source>
</evidence>
<dbReference type="EMBL" id="SUNJ01011872">
    <property type="protein sequence ID" value="TPP58564.1"/>
    <property type="molecule type" value="Genomic_DNA"/>
</dbReference>